<dbReference type="AlphaFoldDB" id="A0A2T3YQX0"/>
<evidence type="ECO:0000313" key="3">
    <source>
        <dbReference type="Proteomes" id="UP000240493"/>
    </source>
</evidence>
<sequence>MPPLLPLAAYYLFSSHALVAAAGCWGNSNCAYNPAGLSFSGICKKYNYSPTSCTASPITPYSSGFNKISFFPSTNPVTLTANGTTLICDFGKGGALGLAVSKARNWTGQCSDDSNLFDTIDDAISAEITATYTVVISNITLDISYAPTWSDRRNHGGYFYSSDEMLHEIWYANTYTLQTNTIAATTGREFPVQTAEWKNDADLHPGVVVQPSMWIVRGEIG</sequence>
<gene>
    <name evidence="2" type="ORF">M441DRAFT_52544</name>
</gene>
<feature type="signal peptide" evidence="1">
    <location>
        <begin position="1"/>
        <end position="21"/>
    </location>
</feature>
<dbReference type="OrthoDB" id="10036721at2759"/>
<accession>A0A2T3YQX0</accession>
<organism evidence="2 3">
    <name type="scientific">Trichoderma asperellum (strain ATCC 204424 / CBS 433.97 / NBRC 101777)</name>
    <dbReference type="NCBI Taxonomy" id="1042311"/>
    <lineage>
        <taxon>Eukaryota</taxon>
        <taxon>Fungi</taxon>
        <taxon>Dikarya</taxon>
        <taxon>Ascomycota</taxon>
        <taxon>Pezizomycotina</taxon>
        <taxon>Sordariomycetes</taxon>
        <taxon>Hypocreomycetidae</taxon>
        <taxon>Hypocreales</taxon>
        <taxon>Hypocreaceae</taxon>
        <taxon>Trichoderma</taxon>
    </lineage>
</organism>
<protein>
    <recommendedName>
        <fullName evidence="4">Glycoside hydrolase family 16 protein</fullName>
    </recommendedName>
</protein>
<evidence type="ECO:0000313" key="2">
    <source>
        <dbReference type="EMBL" id="PTB34962.1"/>
    </source>
</evidence>
<keyword evidence="1" id="KW-0732">Signal</keyword>
<evidence type="ECO:0008006" key="4">
    <source>
        <dbReference type="Google" id="ProtNLM"/>
    </source>
</evidence>
<dbReference type="STRING" id="1042311.A0A2T3YQX0"/>
<proteinExistence type="predicted"/>
<dbReference type="EMBL" id="KZ679286">
    <property type="protein sequence ID" value="PTB34962.1"/>
    <property type="molecule type" value="Genomic_DNA"/>
</dbReference>
<reference evidence="2 3" key="1">
    <citation type="submission" date="2016-07" db="EMBL/GenBank/DDBJ databases">
        <title>Multiple horizontal gene transfer events from other fungi enriched the ability of initially mycotrophic Trichoderma (Ascomycota) to feed on dead plant biomass.</title>
        <authorList>
            <consortium name="DOE Joint Genome Institute"/>
            <person name="Aerts A."/>
            <person name="Atanasova L."/>
            <person name="Chenthamara K."/>
            <person name="Zhang J."/>
            <person name="Grujic M."/>
            <person name="Henrissat B."/>
            <person name="Kuo A."/>
            <person name="Salamov A."/>
            <person name="Lipzen A."/>
            <person name="Labutti K."/>
            <person name="Barry K."/>
            <person name="Miao Y."/>
            <person name="Rahimi M.J."/>
            <person name="Shen Q."/>
            <person name="Grigoriev I.V."/>
            <person name="Kubicek C.P."/>
            <person name="Druzhinina I.S."/>
        </authorList>
    </citation>
    <scope>NUCLEOTIDE SEQUENCE [LARGE SCALE GENOMIC DNA]</scope>
    <source>
        <strain evidence="2 3">CBS 433.97</strain>
    </source>
</reference>
<feature type="chain" id="PRO_5015711805" description="Glycoside hydrolase family 16 protein" evidence="1">
    <location>
        <begin position="22"/>
        <end position="221"/>
    </location>
</feature>
<name>A0A2T3YQX0_TRIA4</name>
<dbReference type="Proteomes" id="UP000240493">
    <property type="component" value="Unassembled WGS sequence"/>
</dbReference>
<keyword evidence="3" id="KW-1185">Reference proteome</keyword>
<evidence type="ECO:0000256" key="1">
    <source>
        <dbReference type="SAM" id="SignalP"/>
    </source>
</evidence>